<name>X1TD89_9ZZZZ</name>
<accession>X1TD89</accession>
<gene>
    <name evidence="1" type="ORF">S12H4_13836</name>
</gene>
<dbReference type="AlphaFoldDB" id="X1TD89"/>
<protein>
    <submittedName>
        <fullName evidence="1">Uncharacterized protein</fullName>
    </submittedName>
</protein>
<dbReference type="EMBL" id="BARW01006584">
    <property type="protein sequence ID" value="GAI77969.1"/>
    <property type="molecule type" value="Genomic_DNA"/>
</dbReference>
<organism evidence="1">
    <name type="scientific">marine sediment metagenome</name>
    <dbReference type="NCBI Taxonomy" id="412755"/>
    <lineage>
        <taxon>unclassified sequences</taxon>
        <taxon>metagenomes</taxon>
        <taxon>ecological metagenomes</taxon>
    </lineage>
</organism>
<reference evidence="1" key="1">
    <citation type="journal article" date="2014" name="Front. Microbiol.">
        <title>High frequency of phylogenetically diverse reductive dehalogenase-homologous genes in deep subseafloor sedimentary metagenomes.</title>
        <authorList>
            <person name="Kawai M."/>
            <person name="Futagami T."/>
            <person name="Toyoda A."/>
            <person name="Takaki Y."/>
            <person name="Nishi S."/>
            <person name="Hori S."/>
            <person name="Arai W."/>
            <person name="Tsubouchi T."/>
            <person name="Morono Y."/>
            <person name="Uchiyama I."/>
            <person name="Ito T."/>
            <person name="Fujiyama A."/>
            <person name="Inagaki F."/>
            <person name="Takami H."/>
        </authorList>
    </citation>
    <scope>NUCLEOTIDE SEQUENCE</scope>
    <source>
        <strain evidence="1">Expedition CK06-06</strain>
    </source>
</reference>
<comment type="caution">
    <text evidence="1">The sequence shown here is derived from an EMBL/GenBank/DDBJ whole genome shotgun (WGS) entry which is preliminary data.</text>
</comment>
<sequence>MPSENPVDALKERVIDTVSKMLPPIEKDVEENRVEIWNDLSKVYYKYEGEDWKKAFREVMKEISDKITENRWETIYKKLYREVHV</sequence>
<evidence type="ECO:0000313" key="1">
    <source>
        <dbReference type="EMBL" id="GAI77969.1"/>
    </source>
</evidence>
<proteinExistence type="predicted"/>